<dbReference type="EMBL" id="SJKD01000002">
    <property type="protein sequence ID" value="TCC51099.1"/>
    <property type="molecule type" value="Genomic_DNA"/>
</dbReference>
<dbReference type="PANTHER" id="PTHR39426:SF1">
    <property type="entry name" value="HOMOLOGY TO DEATH-ON-CURING PROTEIN OF PHAGE P1"/>
    <property type="match status" value="1"/>
</dbReference>
<dbReference type="InterPro" id="IPR003812">
    <property type="entry name" value="Fido"/>
</dbReference>
<dbReference type="InterPro" id="IPR006440">
    <property type="entry name" value="Doc"/>
</dbReference>
<dbReference type="RefSeq" id="WP_131513791.1">
    <property type="nucleotide sequence ID" value="NZ_SJKD01000002.1"/>
</dbReference>
<organism evidence="2 3">
    <name type="scientific">Kribbella capetownensis</name>
    <dbReference type="NCBI Taxonomy" id="1572659"/>
    <lineage>
        <taxon>Bacteria</taxon>
        <taxon>Bacillati</taxon>
        <taxon>Actinomycetota</taxon>
        <taxon>Actinomycetes</taxon>
        <taxon>Propionibacteriales</taxon>
        <taxon>Kribbellaceae</taxon>
        <taxon>Kribbella</taxon>
    </lineage>
</organism>
<accession>A0A4R0JVR3</accession>
<proteinExistence type="predicted"/>
<protein>
    <submittedName>
        <fullName evidence="2">Type II toxin-antitoxin system death-on-curing family toxin</fullName>
    </submittedName>
</protein>
<evidence type="ECO:0000259" key="1">
    <source>
        <dbReference type="PROSITE" id="PS51459"/>
    </source>
</evidence>
<feature type="domain" description="Fido" evidence="1">
    <location>
        <begin position="1"/>
        <end position="119"/>
    </location>
</feature>
<evidence type="ECO:0000313" key="2">
    <source>
        <dbReference type="EMBL" id="TCC51099.1"/>
    </source>
</evidence>
<dbReference type="Proteomes" id="UP000293342">
    <property type="component" value="Unassembled WGS sequence"/>
</dbReference>
<comment type="caution">
    <text evidence="2">The sequence shown here is derived from an EMBL/GenBank/DDBJ whole genome shotgun (WGS) entry which is preliminary data.</text>
</comment>
<dbReference type="PANTHER" id="PTHR39426">
    <property type="entry name" value="HOMOLOGY TO DEATH-ON-CURING PROTEIN OF PHAGE P1"/>
    <property type="match status" value="1"/>
</dbReference>
<dbReference type="AlphaFoldDB" id="A0A4R0JVR3"/>
<dbReference type="Gene3D" id="1.20.120.1870">
    <property type="entry name" value="Fic/DOC protein, Fido domain"/>
    <property type="match status" value="1"/>
</dbReference>
<sequence>MTEFLRLEDLVRAAERIGGSECIRDVGLLSSSIARHTSVVFGIDVYPSLDLKAAALLTSVVSNHALVDGNQRLGWVAMRLFYALNGVELRFDEDTAYELVLDIAKGLDDVHHVARLLGSWH</sequence>
<dbReference type="InterPro" id="IPR053737">
    <property type="entry name" value="Type_II_TA_Toxin"/>
</dbReference>
<dbReference type="Pfam" id="PF02661">
    <property type="entry name" value="Fic"/>
    <property type="match status" value="1"/>
</dbReference>
<keyword evidence="3" id="KW-1185">Reference proteome</keyword>
<dbReference type="OrthoDB" id="9802752at2"/>
<evidence type="ECO:0000313" key="3">
    <source>
        <dbReference type="Proteomes" id="UP000293342"/>
    </source>
</evidence>
<gene>
    <name evidence="2" type="ORF">E0H75_13250</name>
</gene>
<name>A0A4R0JVR3_9ACTN</name>
<dbReference type="PROSITE" id="PS51459">
    <property type="entry name" value="FIDO"/>
    <property type="match status" value="1"/>
</dbReference>
<dbReference type="GO" id="GO:0016301">
    <property type="term" value="F:kinase activity"/>
    <property type="evidence" value="ECO:0007669"/>
    <property type="project" value="InterPro"/>
</dbReference>
<reference evidence="2 3" key="1">
    <citation type="submission" date="2019-02" db="EMBL/GenBank/DDBJ databases">
        <title>Kribbella capetownensis sp. nov. and Kribbella speibonae sp. nov., isolated from soil.</title>
        <authorList>
            <person name="Curtis S.M."/>
            <person name="Norton I."/>
            <person name="Everest G.J."/>
            <person name="Meyers P.R."/>
        </authorList>
    </citation>
    <scope>NUCLEOTIDE SEQUENCE [LARGE SCALE GENOMIC DNA]</scope>
    <source>
        <strain evidence="2 3">YM53</strain>
    </source>
</reference>